<evidence type="ECO:0000313" key="4">
    <source>
        <dbReference type="RefSeq" id="XP_025406680.1"/>
    </source>
</evidence>
<protein>
    <submittedName>
        <fullName evidence="4">Uncharacterized protein LOC112680714</fullName>
    </submittedName>
</protein>
<sequence>MSQYQVHVLGLLLVIVFTSVFESSESSVFDQCGYRHTNLTAQECVGKLILDTLTKVAEDPDDFIKTNALDSDGGSMRFVKLKFDNDSMNVNQHYLIEEGRSWRSGSLWDQLVYAFKKLTNYSSDHGILVSLPQWSRTFPSITVVDENDFLQVVNEGRGKHPHKKYALLFPLLATFKFLVIKALLVPILVSVMIIKKMLVLGVMALPTLLTMLRFCRNPNFPGFGFGNLMAAGTVGPVGQAAAFAPLTADMSGDYSTYVQQSAAASQQNNAYKDYSKNLMDAMKATYRRRR</sequence>
<feature type="chain" id="PRO_5034273108" evidence="2">
    <location>
        <begin position="27"/>
        <end position="290"/>
    </location>
</feature>
<evidence type="ECO:0000313" key="3">
    <source>
        <dbReference type="Proteomes" id="UP000694846"/>
    </source>
</evidence>
<feature type="transmembrane region" description="Helical" evidence="1">
    <location>
        <begin position="165"/>
        <end position="185"/>
    </location>
</feature>
<evidence type="ECO:0000256" key="2">
    <source>
        <dbReference type="SAM" id="SignalP"/>
    </source>
</evidence>
<feature type="signal peptide" evidence="2">
    <location>
        <begin position="1"/>
        <end position="26"/>
    </location>
</feature>
<reference evidence="4" key="1">
    <citation type="submission" date="2025-08" db="UniProtKB">
        <authorList>
            <consortium name="RefSeq"/>
        </authorList>
    </citation>
    <scope>IDENTIFICATION</scope>
    <source>
        <tissue evidence="4">Whole body</tissue>
    </source>
</reference>
<keyword evidence="1" id="KW-1133">Transmembrane helix</keyword>
<dbReference type="Proteomes" id="UP000694846">
    <property type="component" value="Unplaced"/>
</dbReference>
<dbReference type="RefSeq" id="XP_025406680.1">
    <property type="nucleotide sequence ID" value="XM_025550895.1"/>
</dbReference>
<accession>A0A8B8F8A7</accession>
<name>A0A8B8F8A7_9HEMI</name>
<keyword evidence="1" id="KW-0472">Membrane</keyword>
<keyword evidence="3" id="KW-1185">Reference proteome</keyword>
<feature type="transmembrane region" description="Helical" evidence="1">
    <location>
        <begin position="197"/>
        <end position="214"/>
    </location>
</feature>
<keyword evidence="1" id="KW-0812">Transmembrane</keyword>
<evidence type="ECO:0000256" key="1">
    <source>
        <dbReference type="SAM" id="Phobius"/>
    </source>
</evidence>
<dbReference type="AlphaFoldDB" id="A0A8B8F8A7"/>
<gene>
    <name evidence="4" type="primary">LOC112680714</name>
</gene>
<organism evidence="3 4">
    <name type="scientific">Sipha flava</name>
    <name type="common">yellow sugarcane aphid</name>
    <dbReference type="NCBI Taxonomy" id="143950"/>
    <lineage>
        <taxon>Eukaryota</taxon>
        <taxon>Metazoa</taxon>
        <taxon>Ecdysozoa</taxon>
        <taxon>Arthropoda</taxon>
        <taxon>Hexapoda</taxon>
        <taxon>Insecta</taxon>
        <taxon>Pterygota</taxon>
        <taxon>Neoptera</taxon>
        <taxon>Paraneoptera</taxon>
        <taxon>Hemiptera</taxon>
        <taxon>Sternorrhyncha</taxon>
        <taxon>Aphidomorpha</taxon>
        <taxon>Aphidoidea</taxon>
        <taxon>Aphididae</taxon>
        <taxon>Sipha</taxon>
    </lineage>
</organism>
<dbReference type="OrthoDB" id="6611360at2759"/>
<dbReference type="InterPro" id="IPR012464">
    <property type="entry name" value="DUF1676"/>
</dbReference>
<keyword evidence="2" id="KW-0732">Signal</keyword>
<proteinExistence type="predicted"/>
<dbReference type="Pfam" id="PF07898">
    <property type="entry name" value="DUF1676"/>
    <property type="match status" value="1"/>
</dbReference>
<dbReference type="GeneID" id="112680714"/>